<dbReference type="GO" id="GO:0051119">
    <property type="term" value="F:sugar transmembrane transporter activity"/>
    <property type="evidence" value="ECO:0007669"/>
    <property type="project" value="InterPro"/>
</dbReference>
<feature type="transmembrane region" description="Helical" evidence="10">
    <location>
        <begin position="144"/>
        <end position="166"/>
    </location>
</feature>
<keyword evidence="5 10" id="KW-0762">Sugar transport</keyword>
<evidence type="ECO:0000313" key="12">
    <source>
        <dbReference type="Proteomes" id="UP000593562"/>
    </source>
</evidence>
<evidence type="ECO:0000256" key="9">
    <source>
        <dbReference type="ARBA" id="ARBA00023136"/>
    </source>
</evidence>
<dbReference type="Proteomes" id="UP000593562">
    <property type="component" value="Unassembled WGS sequence"/>
</dbReference>
<evidence type="ECO:0000256" key="5">
    <source>
        <dbReference type="ARBA" id="ARBA00022597"/>
    </source>
</evidence>
<keyword evidence="6 10" id="KW-0812">Transmembrane</keyword>
<feature type="transmembrane region" description="Helical" evidence="10">
    <location>
        <begin position="85"/>
        <end position="105"/>
    </location>
</feature>
<dbReference type="FunFam" id="1.20.1280.290:FF:000003">
    <property type="entry name" value="Bidirectional sugar transporter SWEET"/>
    <property type="match status" value="1"/>
</dbReference>
<keyword evidence="3 10" id="KW-0813">Transport</keyword>
<name>A0A7J7DBM3_TRIWF</name>
<dbReference type="InterPro" id="IPR004316">
    <property type="entry name" value="SWEET_rpt"/>
</dbReference>
<keyword evidence="7" id="KW-0677">Repeat</keyword>
<dbReference type="AlphaFoldDB" id="A0A7J7DBM3"/>
<feature type="transmembrane region" description="Helical" evidence="10">
    <location>
        <begin position="27"/>
        <end position="44"/>
    </location>
</feature>
<comment type="similarity">
    <text evidence="2 10">Belongs to the SWEET sugar transporter family.</text>
</comment>
<dbReference type="InterPro" id="IPR047664">
    <property type="entry name" value="SWEET"/>
</dbReference>
<comment type="caution">
    <text evidence="10">Lacks conserved residue(s) required for the propagation of feature annotation.</text>
</comment>
<keyword evidence="12" id="KW-1185">Reference proteome</keyword>
<evidence type="ECO:0000313" key="11">
    <source>
        <dbReference type="EMBL" id="KAF5743669.1"/>
    </source>
</evidence>
<evidence type="ECO:0000256" key="6">
    <source>
        <dbReference type="ARBA" id="ARBA00022692"/>
    </source>
</evidence>
<keyword evidence="9 10" id="KW-0472">Membrane</keyword>
<feature type="transmembrane region" description="Helical" evidence="10">
    <location>
        <begin position="50"/>
        <end position="73"/>
    </location>
</feature>
<comment type="function">
    <text evidence="10">Mediates both low-affinity uptake and efflux of sugar across the membrane.</text>
</comment>
<comment type="subcellular location">
    <subcellularLocation>
        <location evidence="1">Cell membrane</location>
        <topology evidence="1">Multi-pass membrane protein</topology>
    </subcellularLocation>
</comment>
<feature type="transmembrane region" description="Helical" evidence="10">
    <location>
        <begin position="172"/>
        <end position="193"/>
    </location>
</feature>
<protein>
    <recommendedName>
        <fullName evidence="10">Bidirectional sugar transporter SWEET</fullName>
    </recommendedName>
</protein>
<accession>A0A7J7DBM3</accession>
<evidence type="ECO:0000256" key="1">
    <source>
        <dbReference type="ARBA" id="ARBA00004651"/>
    </source>
</evidence>
<gene>
    <name evidence="11" type="ORF">HS088_TW08G00254</name>
</gene>
<reference evidence="11 12" key="1">
    <citation type="journal article" date="2020" name="Nat. Commun.">
        <title>Genome of Tripterygium wilfordii and identification of cytochrome P450 involved in triptolide biosynthesis.</title>
        <authorList>
            <person name="Tu L."/>
            <person name="Su P."/>
            <person name="Zhang Z."/>
            <person name="Gao L."/>
            <person name="Wang J."/>
            <person name="Hu T."/>
            <person name="Zhou J."/>
            <person name="Zhang Y."/>
            <person name="Zhao Y."/>
            <person name="Liu Y."/>
            <person name="Song Y."/>
            <person name="Tong Y."/>
            <person name="Lu Y."/>
            <person name="Yang J."/>
            <person name="Xu C."/>
            <person name="Jia M."/>
            <person name="Peters R.J."/>
            <person name="Huang L."/>
            <person name="Gao W."/>
        </authorList>
    </citation>
    <scope>NUCLEOTIDE SEQUENCE [LARGE SCALE GENOMIC DNA]</scope>
    <source>
        <strain evidence="12">cv. XIE 37</strain>
        <tissue evidence="11">Leaf</tissue>
    </source>
</reference>
<dbReference type="PANTHER" id="PTHR10791">
    <property type="entry name" value="RAG1-ACTIVATING PROTEIN 1"/>
    <property type="match status" value="1"/>
</dbReference>
<evidence type="ECO:0000256" key="10">
    <source>
        <dbReference type="RuleBase" id="RU910715"/>
    </source>
</evidence>
<feature type="transmembrane region" description="Helical" evidence="10">
    <location>
        <begin position="111"/>
        <end position="132"/>
    </location>
</feature>
<dbReference type="EMBL" id="JAAARO010000008">
    <property type="protein sequence ID" value="KAF5743669.1"/>
    <property type="molecule type" value="Genomic_DNA"/>
</dbReference>
<dbReference type="Pfam" id="PF03083">
    <property type="entry name" value="MtN3_slv"/>
    <property type="match status" value="2"/>
</dbReference>
<dbReference type="InParanoid" id="A0A7J7DBM3"/>
<evidence type="ECO:0000256" key="4">
    <source>
        <dbReference type="ARBA" id="ARBA00022475"/>
    </source>
</evidence>
<sequence>MGNILEYCRPTFVRVVKKKSTEGFQSYPYMVSLISAMIWIYYASLKSNEYLLITINSFGCVTETIYIAIFIAYAPKQVKMPTLRLVILLNFGGFCLILLVSHYFLKGAKRLEVLGWLCDAFAVGVFAAPLSIMKKVIQTKSVEFMPFYLSFFLTLSAVMWFFYGFLMKDLFVAVPNTLGFLFGVAQMSLYAVYKNYKKKLPAVAEVLEPQLQELSEHIVDVVKLSAMVCPHELISAVMVNINMGTEKVEVENEVIKEEITKV</sequence>
<dbReference type="Gene3D" id="1.20.1280.290">
    <property type="match status" value="2"/>
</dbReference>
<evidence type="ECO:0000256" key="2">
    <source>
        <dbReference type="ARBA" id="ARBA00007809"/>
    </source>
</evidence>
<dbReference type="PANTHER" id="PTHR10791:SF22">
    <property type="entry name" value="BIDIRECTIONAL SUGAR TRANSPORTER SWEET11"/>
    <property type="match status" value="1"/>
</dbReference>
<dbReference type="GO" id="GO:0005886">
    <property type="term" value="C:plasma membrane"/>
    <property type="evidence" value="ECO:0007669"/>
    <property type="project" value="UniProtKB-SubCell"/>
</dbReference>
<evidence type="ECO:0000256" key="8">
    <source>
        <dbReference type="ARBA" id="ARBA00022989"/>
    </source>
</evidence>
<comment type="caution">
    <text evidence="11">The sequence shown here is derived from an EMBL/GenBank/DDBJ whole genome shotgun (WGS) entry which is preliminary data.</text>
</comment>
<keyword evidence="4" id="KW-1003">Cell membrane</keyword>
<evidence type="ECO:0000256" key="3">
    <source>
        <dbReference type="ARBA" id="ARBA00022448"/>
    </source>
</evidence>
<proteinExistence type="inferred from homology"/>
<organism evidence="11 12">
    <name type="scientific">Tripterygium wilfordii</name>
    <name type="common">Thunder God vine</name>
    <dbReference type="NCBI Taxonomy" id="458696"/>
    <lineage>
        <taxon>Eukaryota</taxon>
        <taxon>Viridiplantae</taxon>
        <taxon>Streptophyta</taxon>
        <taxon>Embryophyta</taxon>
        <taxon>Tracheophyta</taxon>
        <taxon>Spermatophyta</taxon>
        <taxon>Magnoliopsida</taxon>
        <taxon>eudicotyledons</taxon>
        <taxon>Gunneridae</taxon>
        <taxon>Pentapetalae</taxon>
        <taxon>rosids</taxon>
        <taxon>fabids</taxon>
        <taxon>Celastrales</taxon>
        <taxon>Celastraceae</taxon>
        <taxon>Tripterygium</taxon>
    </lineage>
</organism>
<keyword evidence="8 10" id="KW-1133">Transmembrane helix</keyword>
<evidence type="ECO:0000256" key="7">
    <source>
        <dbReference type="ARBA" id="ARBA00022737"/>
    </source>
</evidence>